<sequence length="378" mass="39906">MTTDDVPRAPRRSPVTVAMTTVRSFLEHGGTDVAAALTFYAVLAIAPAAAALLSIVGLLENPQSVVDEIKGVLREVASPEVVETVGGILDGLAENSSAGVAFVVGLLGALWSASAFVTAFSRAMNTVHGVEEGRPTWVLRPLMAVLTIVLVLVAAVVAVLLVVSADLARTLGGPIGLSDTFVTVFAWSKWPLVLVAIVLLVSLLYHWTPNVRHGRYRVLSPGAAVAVGVILVASWGFGVYVANFASYDRTYGALASVVVVLVWLWICSMILVLGAELDHELLRGRQLREGLPATDRALLPMRSTAQIDKRARQEARAVERDEEIQKEALTLQVTAGTRGLDGPTARGGSDDAPVDDATSGKEAHADRGTPPDEGSPGR</sequence>
<accession>A0ABR9DQI0</accession>
<evidence type="ECO:0000256" key="7">
    <source>
        <dbReference type="SAM" id="Phobius"/>
    </source>
</evidence>
<dbReference type="InterPro" id="IPR017039">
    <property type="entry name" value="Virul_fac_BrkB"/>
</dbReference>
<comment type="subcellular location">
    <subcellularLocation>
        <location evidence="1">Cell membrane</location>
        <topology evidence="1">Multi-pass membrane protein</topology>
    </subcellularLocation>
</comment>
<dbReference type="Proteomes" id="UP000642107">
    <property type="component" value="Unassembled WGS sequence"/>
</dbReference>
<dbReference type="RefSeq" id="WP_192279082.1">
    <property type="nucleotide sequence ID" value="NZ_JACZDF010000003.1"/>
</dbReference>
<evidence type="ECO:0000313" key="9">
    <source>
        <dbReference type="Proteomes" id="UP000642107"/>
    </source>
</evidence>
<organism evidence="8 9">
    <name type="scientific">Flavimobilis rhizosphaerae</name>
    <dbReference type="NCBI Taxonomy" id="2775421"/>
    <lineage>
        <taxon>Bacteria</taxon>
        <taxon>Bacillati</taxon>
        <taxon>Actinomycetota</taxon>
        <taxon>Actinomycetes</taxon>
        <taxon>Micrococcales</taxon>
        <taxon>Jonesiaceae</taxon>
        <taxon>Flavimobilis</taxon>
    </lineage>
</organism>
<feature type="transmembrane region" description="Helical" evidence="7">
    <location>
        <begin position="184"/>
        <end position="206"/>
    </location>
</feature>
<evidence type="ECO:0000256" key="3">
    <source>
        <dbReference type="ARBA" id="ARBA00022692"/>
    </source>
</evidence>
<evidence type="ECO:0000313" key="8">
    <source>
        <dbReference type="EMBL" id="MBD9699204.1"/>
    </source>
</evidence>
<name>A0ABR9DQI0_9MICO</name>
<evidence type="ECO:0000256" key="6">
    <source>
        <dbReference type="SAM" id="MobiDB-lite"/>
    </source>
</evidence>
<evidence type="ECO:0000256" key="1">
    <source>
        <dbReference type="ARBA" id="ARBA00004651"/>
    </source>
</evidence>
<dbReference type="PANTHER" id="PTHR30213">
    <property type="entry name" value="INNER MEMBRANE PROTEIN YHJD"/>
    <property type="match status" value="1"/>
</dbReference>
<keyword evidence="4 7" id="KW-1133">Transmembrane helix</keyword>
<feature type="transmembrane region" description="Helical" evidence="7">
    <location>
        <begin position="99"/>
        <end position="121"/>
    </location>
</feature>
<evidence type="ECO:0000256" key="5">
    <source>
        <dbReference type="ARBA" id="ARBA00023136"/>
    </source>
</evidence>
<feature type="transmembrane region" description="Helical" evidence="7">
    <location>
        <begin position="218"/>
        <end position="241"/>
    </location>
</feature>
<protein>
    <submittedName>
        <fullName evidence="8">YihY/virulence factor BrkB family protein</fullName>
    </submittedName>
</protein>
<feature type="compositionally biased region" description="Basic and acidic residues" evidence="6">
    <location>
        <begin position="358"/>
        <end position="370"/>
    </location>
</feature>
<proteinExistence type="predicted"/>
<keyword evidence="9" id="KW-1185">Reference proteome</keyword>
<feature type="transmembrane region" description="Helical" evidence="7">
    <location>
        <begin position="142"/>
        <end position="164"/>
    </location>
</feature>
<dbReference type="EMBL" id="JACZDF010000003">
    <property type="protein sequence ID" value="MBD9699204.1"/>
    <property type="molecule type" value="Genomic_DNA"/>
</dbReference>
<comment type="caution">
    <text evidence="8">The sequence shown here is derived from an EMBL/GenBank/DDBJ whole genome shotgun (WGS) entry which is preliminary data.</text>
</comment>
<evidence type="ECO:0000256" key="4">
    <source>
        <dbReference type="ARBA" id="ARBA00022989"/>
    </source>
</evidence>
<keyword evidence="5 7" id="KW-0472">Membrane</keyword>
<dbReference type="PANTHER" id="PTHR30213:SF0">
    <property type="entry name" value="UPF0761 MEMBRANE PROTEIN YIHY"/>
    <property type="match status" value="1"/>
</dbReference>
<dbReference type="NCBIfam" id="TIGR00765">
    <property type="entry name" value="yihY_not_rbn"/>
    <property type="match status" value="1"/>
</dbReference>
<evidence type="ECO:0000256" key="2">
    <source>
        <dbReference type="ARBA" id="ARBA00022475"/>
    </source>
</evidence>
<feature type="transmembrane region" description="Helical" evidence="7">
    <location>
        <begin position="33"/>
        <end position="59"/>
    </location>
</feature>
<feature type="transmembrane region" description="Helical" evidence="7">
    <location>
        <begin position="253"/>
        <end position="275"/>
    </location>
</feature>
<dbReference type="Pfam" id="PF03631">
    <property type="entry name" value="Virul_fac_BrkB"/>
    <property type="match status" value="1"/>
</dbReference>
<reference evidence="8 9" key="1">
    <citation type="submission" date="2020-09" db="EMBL/GenBank/DDBJ databases">
        <title>Flavimobilis rhizosphaerae sp. nov., isolated from rhizosphere soil of Spartina alterniflora.</title>
        <authorList>
            <person name="Hanqin C."/>
        </authorList>
    </citation>
    <scope>NUCLEOTIDE SEQUENCE [LARGE SCALE GENOMIC DNA]</scope>
    <source>
        <strain evidence="8 9">GY 10621</strain>
    </source>
</reference>
<gene>
    <name evidence="8" type="ORF">IGS67_06820</name>
</gene>
<keyword evidence="3 7" id="KW-0812">Transmembrane</keyword>
<keyword evidence="2" id="KW-1003">Cell membrane</keyword>
<feature type="region of interest" description="Disordered" evidence="6">
    <location>
        <begin position="332"/>
        <end position="378"/>
    </location>
</feature>